<keyword evidence="15" id="KW-1185">Reference proteome</keyword>
<evidence type="ECO:0000256" key="4">
    <source>
        <dbReference type="ARBA" id="ARBA00022481"/>
    </source>
</evidence>
<evidence type="ECO:0000313" key="15">
    <source>
        <dbReference type="Proteomes" id="UP000887226"/>
    </source>
</evidence>
<keyword evidence="7" id="KW-0256">Endoplasmic reticulum</keyword>
<dbReference type="GO" id="GO:0004866">
    <property type="term" value="F:endopeptidase inhibitor activity"/>
    <property type="evidence" value="ECO:0007669"/>
    <property type="project" value="InterPro"/>
</dbReference>
<evidence type="ECO:0000256" key="10">
    <source>
        <dbReference type="ARBA" id="ARBA00024805"/>
    </source>
</evidence>
<gene>
    <name evidence="14" type="ORF">BJ878DRAFT_491318</name>
</gene>
<evidence type="ECO:0000256" key="8">
    <source>
        <dbReference type="ARBA" id="ARBA00022942"/>
    </source>
</evidence>
<protein>
    <submittedName>
        <fullName evidence="14">PI31 proteasome regulator N-terminal-domain-containing protein</fullName>
    </submittedName>
</protein>
<dbReference type="GO" id="GO:0070628">
    <property type="term" value="F:proteasome binding"/>
    <property type="evidence" value="ECO:0007669"/>
    <property type="project" value="InterPro"/>
</dbReference>
<evidence type="ECO:0000256" key="3">
    <source>
        <dbReference type="ARBA" id="ARBA00006405"/>
    </source>
</evidence>
<proteinExistence type="inferred from homology"/>
<dbReference type="Pfam" id="PF11566">
    <property type="entry name" value="PI31_Prot_N"/>
    <property type="match status" value="1"/>
</dbReference>
<evidence type="ECO:0000313" key="14">
    <source>
        <dbReference type="EMBL" id="KAG9247685.1"/>
    </source>
</evidence>
<evidence type="ECO:0000256" key="11">
    <source>
        <dbReference type="SAM" id="MobiDB-lite"/>
    </source>
</evidence>
<reference evidence="14" key="1">
    <citation type="journal article" date="2021" name="IMA Fungus">
        <title>Genomic characterization of three marine fungi, including Emericellopsis atlantica sp. nov. with signatures of a generalist lifestyle and marine biomass degradation.</title>
        <authorList>
            <person name="Hagestad O.C."/>
            <person name="Hou L."/>
            <person name="Andersen J.H."/>
            <person name="Hansen E.H."/>
            <person name="Altermark B."/>
            <person name="Li C."/>
            <person name="Kuhnert E."/>
            <person name="Cox R.J."/>
            <person name="Crous P.W."/>
            <person name="Spatafora J.W."/>
            <person name="Lail K."/>
            <person name="Amirebrahimi M."/>
            <person name="Lipzen A."/>
            <person name="Pangilinan J."/>
            <person name="Andreopoulos W."/>
            <person name="Hayes R.D."/>
            <person name="Ng V."/>
            <person name="Grigoriev I.V."/>
            <person name="Jackson S.A."/>
            <person name="Sutton T.D.S."/>
            <person name="Dobson A.D.W."/>
            <person name="Rama T."/>
        </authorList>
    </citation>
    <scope>NUCLEOTIDE SEQUENCE</scope>
    <source>
        <strain evidence="14">TRa3180A</strain>
    </source>
</reference>
<dbReference type="GO" id="GO:0000502">
    <property type="term" value="C:proteasome complex"/>
    <property type="evidence" value="ECO:0007669"/>
    <property type="project" value="UniProtKB-KW"/>
</dbReference>
<feature type="region of interest" description="Disordered" evidence="11">
    <location>
        <begin position="314"/>
        <end position="375"/>
    </location>
</feature>
<dbReference type="InterPro" id="IPR021625">
    <property type="entry name" value="PI31_Prot_N"/>
</dbReference>
<evidence type="ECO:0000256" key="9">
    <source>
        <dbReference type="ARBA" id="ARBA00022990"/>
    </source>
</evidence>
<feature type="domain" description="PI31 proteasome regulator C-terminal" evidence="12">
    <location>
        <begin position="283"/>
        <end position="351"/>
    </location>
</feature>
<dbReference type="OrthoDB" id="68090at2759"/>
<comment type="similarity">
    <text evidence="3">Belongs to the proteasome inhibitor PI31 family.</text>
</comment>
<dbReference type="GO" id="GO:0043161">
    <property type="term" value="P:proteasome-mediated ubiquitin-dependent protein catabolic process"/>
    <property type="evidence" value="ECO:0007669"/>
    <property type="project" value="InterPro"/>
</dbReference>
<evidence type="ECO:0000256" key="6">
    <source>
        <dbReference type="ARBA" id="ARBA00022553"/>
    </source>
</evidence>
<feature type="region of interest" description="Disordered" evidence="11">
    <location>
        <begin position="199"/>
        <end position="251"/>
    </location>
</feature>
<sequence>MANPLSAEGLLKAMAASLPTHPKDDTSSIFSSSYEAVALFTHACMISVGFRLLGFGEDQKIENELEETFPRLSPKWLSSFNSYEFLYAHTQSSMEYKVKVAREGDHAIISGIALGGERRLGKGEFEITAKEYVYNRALPLKVPKTEEGEEDRSGLEGKLKGIFVSTTRMEDLASQFKLNIIQKLMPSLQKEGYEEAAAVGAQVAREEREQEVEDRRNPPLPHDPAREPARPHHFNDPLAAAPRPRPQPDGFIPDFDDEYDLNRPLRGMTPTFPGADGRALFGIGHDDLYPHGLGPHDPLRGSFVPGGGFGGGSGNGGMYPDFNSPLFGGGQRPNFNDPRAPPGARYDPPGPTQAPQGGYRRPPNPYDGFGGNDFI</sequence>
<keyword evidence="4" id="KW-0488">Methylation</keyword>
<evidence type="ECO:0000256" key="7">
    <source>
        <dbReference type="ARBA" id="ARBA00022824"/>
    </source>
</evidence>
<dbReference type="InterPro" id="IPR045128">
    <property type="entry name" value="PI31-like"/>
</dbReference>
<comment type="function">
    <text evidence="10">Plays an important role in control of proteasome function. Inhibits the hydrolysis of protein and peptide substrates by the 20S proteasome. Also inhibits the activation of the proteasome by the proteasome regulatory proteins PA700 and PA28.</text>
</comment>
<organism evidence="14 15">
    <name type="scientific">Calycina marina</name>
    <dbReference type="NCBI Taxonomy" id="1763456"/>
    <lineage>
        <taxon>Eukaryota</taxon>
        <taxon>Fungi</taxon>
        <taxon>Dikarya</taxon>
        <taxon>Ascomycota</taxon>
        <taxon>Pezizomycotina</taxon>
        <taxon>Leotiomycetes</taxon>
        <taxon>Helotiales</taxon>
        <taxon>Pezizellaceae</taxon>
        <taxon>Calycina</taxon>
    </lineage>
</organism>
<evidence type="ECO:0000259" key="12">
    <source>
        <dbReference type="Pfam" id="PF08577"/>
    </source>
</evidence>
<comment type="caution">
    <text evidence="14">The sequence shown here is derived from an EMBL/GenBank/DDBJ whole genome shotgun (WGS) entry which is preliminary data.</text>
</comment>
<evidence type="ECO:0000256" key="5">
    <source>
        <dbReference type="ARBA" id="ARBA00022490"/>
    </source>
</evidence>
<keyword evidence="9" id="KW-0007">Acetylation</keyword>
<keyword evidence="8 14" id="KW-0647">Proteasome</keyword>
<dbReference type="InterPro" id="IPR013886">
    <property type="entry name" value="PI31_Prot_C"/>
</dbReference>
<dbReference type="Gene3D" id="3.40.1000.30">
    <property type="match status" value="1"/>
</dbReference>
<feature type="compositionally biased region" description="Basic and acidic residues" evidence="11">
    <location>
        <begin position="204"/>
        <end position="235"/>
    </location>
</feature>
<evidence type="ECO:0000256" key="2">
    <source>
        <dbReference type="ARBA" id="ARBA00004496"/>
    </source>
</evidence>
<dbReference type="GO" id="GO:0005783">
    <property type="term" value="C:endoplasmic reticulum"/>
    <property type="evidence" value="ECO:0007669"/>
    <property type="project" value="UniProtKB-SubCell"/>
</dbReference>
<dbReference type="PANTHER" id="PTHR13266">
    <property type="entry name" value="PROTEASOME INHIBITOR"/>
    <property type="match status" value="1"/>
</dbReference>
<dbReference type="AlphaFoldDB" id="A0A9P7Z9Z1"/>
<evidence type="ECO:0000256" key="1">
    <source>
        <dbReference type="ARBA" id="ARBA00004240"/>
    </source>
</evidence>
<dbReference type="EMBL" id="MU253765">
    <property type="protein sequence ID" value="KAG9247685.1"/>
    <property type="molecule type" value="Genomic_DNA"/>
</dbReference>
<name>A0A9P7Z9Z1_9HELO</name>
<feature type="domain" description="PI31 proteasome regulator N-terminal" evidence="13">
    <location>
        <begin position="27"/>
        <end position="191"/>
    </location>
</feature>
<comment type="subcellular location">
    <subcellularLocation>
        <location evidence="2">Cytoplasm</location>
    </subcellularLocation>
    <subcellularLocation>
        <location evidence="1">Endoplasmic reticulum</location>
    </subcellularLocation>
</comment>
<evidence type="ECO:0000259" key="13">
    <source>
        <dbReference type="Pfam" id="PF11566"/>
    </source>
</evidence>
<dbReference type="PANTHER" id="PTHR13266:SF1">
    <property type="entry name" value="PROTEASOME INHIBITOR PI31 SUBUNIT"/>
    <property type="match status" value="1"/>
</dbReference>
<dbReference type="Pfam" id="PF08577">
    <property type="entry name" value="PI31_Prot_C"/>
    <property type="match status" value="1"/>
</dbReference>
<dbReference type="Proteomes" id="UP000887226">
    <property type="component" value="Unassembled WGS sequence"/>
</dbReference>
<keyword evidence="6" id="KW-0597">Phosphoprotein</keyword>
<accession>A0A9P7Z9Z1</accession>
<keyword evidence="5" id="KW-0963">Cytoplasm</keyword>